<name>A0A8T2P4M8_9TELE</name>
<evidence type="ECO:0000256" key="1">
    <source>
        <dbReference type="SAM" id="Phobius"/>
    </source>
</evidence>
<evidence type="ECO:0000313" key="2">
    <source>
        <dbReference type="EMBL" id="KAG9347474.1"/>
    </source>
</evidence>
<reference evidence="2" key="1">
    <citation type="thesis" date="2021" institute="BYU ScholarsArchive" country="Provo, UT, USA">
        <title>Applications of and Algorithms for Genome Assembly and Genomic Analyses with an Emphasis on Marine Teleosts.</title>
        <authorList>
            <person name="Pickett B.D."/>
        </authorList>
    </citation>
    <scope>NUCLEOTIDE SEQUENCE</scope>
    <source>
        <strain evidence="2">HI-2016</strain>
    </source>
</reference>
<proteinExistence type="predicted"/>
<dbReference type="Proteomes" id="UP000824540">
    <property type="component" value="Unassembled WGS sequence"/>
</dbReference>
<dbReference type="AlphaFoldDB" id="A0A8T2P4M8"/>
<dbReference type="EMBL" id="JAFBMS010000013">
    <property type="protein sequence ID" value="KAG9347474.1"/>
    <property type="molecule type" value="Genomic_DNA"/>
</dbReference>
<keyword evidence="1" id="KW-0812">Transmembrane</keyword>
<keyword evidence="1" id="KW-0472">Membrane</keyword>
<sequence>MQKQTSTETDHQDKQAGSPYTCLQCCGTTLKRHGQISVKTKIVSVISTELTFIVAGLMFAWIVEEWVWDYAITITLIHIGLTIGGCGLLMMIFGGQLLAYKLFRNNFVYPAELQNF</sequence>
<keyword evidence="3" id="KW-1185">Reference proteome</keyword>
<keyword evidence="1" id="KW-1133">Transmembrane helix</keyword>
<comment type="caution">
    <text evidence="2">The sequence shown here is derived from an EMBL/GenBank/DDBJ whole genome shotgun (WGS) entry which is preliminary data.</text>
</comment>
<accession>A0A8T2P4M8</accession>
<dbReference type="OrthoDB" id="542931at2759"/>
<gene>
    <name evidence="2" type="ORF">JZ751_005041</name>
</gene>
<protein>
    <submittedName>
        <fullName evidence="2">Uncharacterized protein</fullName>
    </submittedName>
</protein>
<feature type="transmembrane region" description="Helical" evidence="1">
    <location>
        <begin position="42"/>
        <end position="62"/>
    </location>
</feature>
<organism evidence="2 3">
    <name type="scientific">Albula glossodonta</name>
    <name type="common">roundjaw bonefish</name>
    <dbReference type="NCBI Taxonomy" id="121402"/>
    <lineage>
        <taxon>Eukaryota</taxon>
        <taxon>Metazoa</taxon>
        <taxon>Chordata</taxon>
        <taxon>Craniata</taxon>
        <taxon>Vertebrata</taxon>
        <taxon>Euteleostomi</taxon>
        <taxon>Actinopterygii</taxon>
        <taxon>Neopterygii</taxon>
        <taxon>Teleostei</taxon>
        <taxon>Albuliformes</taxon>
        <taxon>Albulidae</taxon>
        <taxon>Albula</taxon>
    </lineage>
</organism>
<evidence type="ECO:0000313" key="3">
    <source>
        <dbReference type="Proteomes" id="UP000824540"/>
    </source>
</evidence>
<feature type="transmembrane region" description="Helical" evidence="1">
    <location>
        <begin position="68"/>
        <end position="94"/>
    </location>
</feature>